<dbReference type="FunFam" id="3.30.420.40:FF:000026">
    <property type="entry name" value="Heat shock protein 70"/>
    <property type="match status" value="1"/>
</dbReference>
<name>A0AA39WMF1_9PEZI</name>
<dbReference type="AlphaFoldDB" id="A0AA39WMF1"/>
<dbReference type="Gene3D" id="3.30.420.40">
    <property type="match status" value="2"/>
</dbReference>
<dbReference type="PROSITE" id="PS00297">
    <property type="entry name" value="HSP70_1"/>
    <property type="match status" value="1"/>
</dbReference>
<organism evidence="14 15">
    <name type="scientific">Bombardia bombarda</name>
    <dbReference type="NCBI Taxonomy" id="252184"/>
    <lineage>
        <taxon>Eukaryota</taxon>
        <taxon>Fungi</taxon>
        <taxon>Dikarya</taxon>
        <taxon>Ascomycota</taxon>
        <taxon>Pezizomycotina</taxon>
        <taxon>Sordariomycetes</taxon>
        <taxon>Sordariomycetidae</taxon>
        <taxon>Sordariales</taxon>
        <taxon>Lasiosphaeriaceae</taxon>
        <taxon>Bombardia</taxon>
    </lineage>
</organism>
<evidence type="ECO:0000256" key="13">
    <source>
        <dbReference type="SAM" id="SignalP"/>
    </source>
</evidence>
<accession>A0AA39WMF1</accession>
<dbReference type="PROSITE" id="PS00329">
    <property type="entry name" value="HSP70_2"/>
    <property type="match status" value="1"/>
</dbReference>
<keyword evidence="5 11" id="KW-0547">Nucleotide-binding</keyword>
<feature type="chain" id="PRO_5041391646" description="Endoplasmic reticulum chaperone BiP" evidence="13">
    <location>
        <begin position="23"/>
        <end position="680"/>
    </location>
</feature>
<comment type="catalytic activity">
    <reaction evidence="10">
        <text>ATP + H2O = ADP + phosphate + H(+)</text>
        <dbReference type="Rhea" id="RHEA:13065"/>
        <dbReference type="ChEBI" id="CHEBI:15377"/>
        <dbReference type="ChEBI" id="CHEBI:15378"/>
        <dbReference type="ChEBI" id="CHEBI:30616"/>
        <dbReference type="ChEBI" id="CHEBI:43474"/>
        <dbReference type="ChEBI" id="CHEBI:456216"/>
        <dbReference type="EC" id="3.6.4.10"/>
    </reaction>
</comment>
<dbReference type="Proteomes" id="UP001174934">
    <property type="component" value="Unassembled WGS sequence"/>
</dbReference>
<comment type="function">
    <text evidence="1">Probably plays a role in facilitating the assembly of multimeric protein complexes inside the ER. Is required for secretory polypeptide translocation. May physically associate with SEC63 protein in the endoplasmic reticulum and this interaction may be regulated by ATP hydrolysis.</text>
</comment>
<dbReference type="CDD" id="cd10241">
    <property type="entry name" value="ASKHA_NBD_HSP70_BiP"/>
    <property type="match status" value="1"/>
</dbReference>
<evidence type="ECO:0000256" key="2">
    <source>
        <dbReference type="ARBA" id="ARBA00007381"/>
    </source>
</evidence>
<evidence type="ECO:0000256" key="8">
    <source>
        <dbReference type="ARBA" id="ARBA00023016"/>
    </source>
</evidence>
<dbReference type="GO" id="GO:0005524">
    <property type="term" value="F:ATP binding"/>
    <property type="evidence" value="ECO:0007669"/>
    <property type="project" value="UniProtKB-KW"/>
</dbReference>
<dbReference type="PROSITE" id="PS01036">
    <property type="entry name" value="HSP70_3"/>
    <property type="match status" value="1"/>
</dbReference>
<evidence type="ECO:0000256" key="11">
    <source>
        <dbReference type="RuleBase" id="RU003322"/>
    </source>
</evidence>
<keyword evidence="6" id="KW-0256">Endoplasmic reticulum</keyword>
<evidence type="ECO:0000256" key="1">
    <source>
        <dbReference type="ARBA" id="ARBA00002226"/>
    </source>
</evidence>
<evidence type="ECO:0000256" key="3">
    <source>
        <dbReference type="ARBA" id="ARBA00012554"/>
    </source>
</evidence>
<feature type="compositionally biased region" description="Basic and acidic residues" evidence="12">
    <location>
        <begin position="670"/>
        <end position="680"/>
    </location>
</feature>
<dbReference type="InterPro" id="IPR043129">
    <property type="entry name" value="ATPase_NBD"/>
</dbReference>
<dbReference type="NCBIfam" id="NF001413">
    <property type="entry name" value="PRK00290.1"/>
    <property type="match status" value="1"/>
</dbReference>
<keyword evidence="15" id="KW-1185">Reference proteome</keyword>
<evidence type="ECO:0000256" key="6">
    <source>
        <dbReference type="ARBA" id="ARBA00022824"/>
    </source>
</evidence>
<dbReference type="PANTHER" id="PTHR19375">
    <property type="entry name" value="HEAT SHOCK PROTEIN 70KDA"/>
    <property type="match status" value="1"/>
</dbReference>
<feature type="region of interest" description="Disordered" evidence="12">
    <location>
        <begin position="652"/>
        <end position="680"/>
    </location>
</feature>
<dbReference type="PRINTS" id="PR00301">
    <property type="entry name" value="HEATSHOCK70"/>
</dbReference>
<dbReference type="Gene3D" id="2.60.34.10">
    <property type="entry name" value="Substrate Binding Domain Of DNAk, Chain A, domain 1"/>
    <property type="match status" value="1"/>
</dbReference>
<protein>
    <recommendedName>
        <fullName evidence="4">Endoplasmic reticulum chaperone BiP</fullName>
        <ecNumber evidence="3">3.6.4.10</ecNumber>
    </recommendedName>
    <alternativeName>
        <fullName evidence="9">Immunoglobulin heavy chain-binding protein homolog</fullName>
    </alternativeName>
</protein>
<dbReference type="EMBL" id="JAULSR010000005">
    <property type="protein sequence ID" value="KAK0618046.1"/>
    <property type="molecule type" value="Genomic_DNA"/>
</dbReference>
<proteinExistence type="inferred from homology"/>
<evidence type="ECO:0000313" key="14">
    <source>
        <dbReference type="EMBL" id="KAK0618046.1"/>
    </source>
</evidence>
<dbReference type="Gene3D" id="3.90.640.10">
    <property type="entry name" value="Actin, Chain A, domain 4"/>
    <property type="match status" value="1"/>
</dbReference>
<evidence type="ECO:0000313" key="15">
    <source>
        <dbReference type="Proteomes" id="UP001174934"/>
    </source>
</evidence>
<evidence type="ECO:0000256" key="12">
    <source>
        <dbReference type="SAM" id="MobiDB-lite"/>
    </source>
</evidence>
<evidence type="ECO:0000256" key="5">
    <source>
        <dbReference type="ARBA" id="ARBA00022741"/>
    </source>
</evidence>
<dbReference type="SUPFAM" id="SSF100920">
    <property type="entry name" value="Heat shock protein 70kD (HSP70), peptide-binding domain"/>
    <property type="match status" value="1"/>
</dbReference>
<evidence type="ECO:0000256" key="9">
    <source>
        <dbReference type="ARBA" id="ARBA00031728"/>
    </source>
</evidence>
<comment type="similarity">
    <text evidence="2 11">Belongs to the heat shock protein 70 family.</text>
</comment>
<evidence type="ECO:0000256" key="4">
    <source>
        <dbReference type="ARBA" id="ARBA00019933"/>
    </source>
</evidence>
<sequence length="680" mass="74323">MGILAFLLLLFCPLAAIPAVQASSSNSNYDVSGPVIGIDLGTTYSCVGVMHNNKIQIIPNEQGKAFTPSYVAWADGERLVGDAAKAQLANNPKNTVFDIKRLIGRSFSDPEVQADIKNMPFKVVAGPNDKPVVEVNVGGSNSGWGGGGKNSLKRFTPEEISAMILGKMKDMAEEYLGQEVKQAVVTVPAYFNDMQRQATKDAGAIAGLDVIRVMNEPSAAAIAYGLDLTPGEHQILVYDLGGGTFDVSLLSIEEGIFEVLATAGDTRLGGEDIDQRVIDHLAATFNAQHDNKFDITKSARAMGKLKREAEKAKRTLSSQLLARVEIDGLYDRLSLVETLTRAQFEELNRDLFKQTLEPVRQVLRDAKMDKKKVDEIVFVGGSTRIPMIQKLVEEYFGKKVHKDINPDEAVAYGAAVQAWNLRGSGDLEGYYVTYLDVNPLTLGIETSGGVMSALIKRNTPIPTRKTSTFTTASDNQPVVLIKVYEGERTLTKDNHFLGKFELTGIPPAPRGVPQIEVQFELDANSILKVTALDKGTGKSETVKIASDESNRLTQADIDRMVGEAEVYADEDKATRERIEARNGLETYVFSLKNQFTGAVGKQVGEFDKEAVLEAVEEAVRWMDDNAATATAEEFQEQKEILNNVVHPVTHRMYGNPSPDDPTTSKLYGGETEKTHGHDEL</sequence>
<evidence type="ECO:0000256" key="10">
    <source>
        <dbReference type="ARBA" id="ARBA00048056"/>
    </source>
</evidence>
<dbReference type="InterPro" id="IPR029047">
    <property type="entry name" value="HSP70_peptide-bd_sf"/>
</dbReference>
<dbReference type="InterPro" id="IPR042050">
    <property type="entry name" value="BIP_NBD"/>
</dbReference>
<dbReference type="GO" id="GO:0140662">
    <property type="term" value="F:ATP-dependent protein folding chaperone"/>
    <property type="evidence" value="ECO:0007669"/>
    <property type="project" value="InterPro"/>
</dbReference>
<dbReference type="Pfam" id="PF00012">
    <property type="entry name" value="HSP70"/>
    <property type="match status" value="1"/>
</dbReference>
<dbReference type="Gene3D" id="3.30.30.30">
    <property type="match status" value="1"/>
</dbReference>
<dbReference type="SUPFAM" id="SSF53067">
    <property type="entry name" value="Actin-like ATPase domain"/>
    <property type="match status" value="2"/>
</dbReference>
<keyword evidence="7 11" id="KW-0067">ATP-binding</keyword>
<keyword evidence="13" id="KW-0732">Signal</keyword>
<comment type="caution">
    <text evidence="14">The sequence shown here is derived from an EMBL/GenBank/DDBJ whole genome shotgun (WGS) entry which is preliminary data.</text>
</comment>
<dbReference type="Gene3D" id="1.20.1270.10">
    <property type="match status" value="1"/>
</dbReference>
<dbReference type="InterPro" id="IPR018181">
    <property type="entry name" value="Heat_shock_70_CS"/>
</dbReference>
<dbReference type="FunFam" id="3.30.30.30:FF:000002">
    <property type="entry name" value="Heat shock 70 kDa protein 4"/>
    <property type="match status" value="1"/>
</dbReference>
<dbReference type="SUPFAM" id="SSF100934">
    <property type="entry name" value="Heat shock protein 70kD (HSP70), C-terminal subdomain"/>
    <property type="match status" value="1"/>
</dbReference>
<dbReference type="InterPro" id="IPR029048">
    <property type="entry name" value="HSP70_C_sf"/>
</dbReference>
<dbReference type="FunFam" id="3.90.640.10:FF:000002">
    <property type="entry name" value="Heat shock 70 kDa"/>
    <property type="match status" value="1"/>
</dbReference>
<evidence type="ECO:0000256" key="7">
    <source>
        <dbReference type="ARBA" id="ARBA00022840"/>
    </source>
</evidence>
<dbReference type="FunFam" id="2.60.34.10:FF:000002">
    <property type="entry name" value="Heat shock 70 kDa"/>
    <property type="match status" value="1"/>
</dbReference>
<feature type="signal peptide" evidence="13">
    <location>
        <begin position="1"/>
        <end position="22"/>
    </location>
</feature>
<reference evidence="14" key="1">
    <citation type="submission" date="2023-06" db="EMBL/GenBank/DDBJ databases">
        <title>Genome-scale phylogeny and comparative genomics of the fungal order Sordariales.</title>
        <authorList>
            <consortium name="Lawrence Berkeley National Laboratory"/>
            <person name="Hensen N."/>
            <person name="Bonometti L."/>
            <person name="Westerberg I."/>
            <person name="Brannstrom I.O."/>
            <person name="Guillou S."/>
            <person name="Cros-Aarteil S."/>
            <person name="Calhoun S."/>
            <person name="Haridas S."/>
            <person name="Kuo A."/>
            <person name="Mondo S."/>
            <person name="Pangilinan J."/>
            <person name="Riley R."/>
            <person name="LaButti K."/>
            <person name="Andreopoulos B."/>
            <person name="Lipzen A."/>
            <person name="Chen C."/>
            <person name="Yanf M."/>
            <person name="Daum C."/>
            <person name="Ng V."/>
            <person name="Clum A."/>
            <person name="Steindorff A."/>
            <person name="Ohm R."/>
            <person name="Martin F."/>
            <person name="Silar P."/>
            <person name="Natvig D."/>
            <person name="Lalanne C."/>
            <person name="Gautier V."/>
            <person name="Ament-velasquez S.L."/>
            <person name="Kruys A."/>
            <person name="Hutchinson M.I."/>
            <person name="Powell A.J."/>
            <person name="Barry K."/>
            <person name="Miller A.N."/>
            <person name="Grigoriev I.V."/>
            <person name="Debuchy R."/>
            <person name="Gladieux P."/>
            <person name="Thoren M.H."/>
            <person name="Johannesson H."/>
        </authorList>
    </citation>
    <scope>NUCLEOTIDE SEQUENCE</scope>
    <source>
        <strain evidence="14">SMH3391-2</strain>
    </source>
</reference>
<keyword evidence="8" id="KW-0346">Stress response</keyword>
<dbReference type="EC" id="3.6.4.10" evidence="3"/>
<gene>
    <name evidence="14" type="ORF">B0T17DRAFT_643256</name>
</gene>
<dbReference type="InterPro" id="IPR013126">
    <property type="entry name" value="Hsp_70_fam"/>
</dbReference>